<sequence>MRVLRSQGVRGDASKKNKRGAVAKAKQQGKNTATKDEKKHPASSKPAAAVAAASEVSTSQGPPSASLSRKGSLSETSETSTPSQVENSGGTTPKGMITVRVIEMEKGGGGKRMERDVSVPESGRVGDLLRQIEAVTGHHPFLQTVCLNAGHEEATRPGKVQRLLSCTTFAHCGIQDGSAVKLWASDGYQIFLKTPSGRTMGIDCHPNDKVEKIQKKIEKQENLPVDQQRLIYAGKQLEESRTLSDYNIQAESTLHLVLRLRGGMYHKTSGVADESDLEEDCSSESSGEEGDEDGGEDEEEEEDAS</sequence>
<feature type="compositionally biased region" description="Polar residues" evidence="1">
    <location>
        <begin position="58"/>
        <end position="73"/>
    </location>
</feature>
<feature type="domain" description="Ubiquitin-like" evidence="2">
    <location>
        <begin position="188"/>
        <end position="263"/>
    </location>
</feature>
<dbReference type="InterPro" id="IPR029071">
    <property type="entry name" value="Ubiquitin-like_domsf"/>
</dbReference>
<dbReference type="Pfam" id="PF00240">
    <property type="entry name" value="ubiquitin"/>
    <property type="match status" value="1"/>
</dbReference>
<proteinExistence type="predicted"/>
<dbReference type="PRINTS" id="PR00348">
    <property type="entry name" value="UBIQUITIN"/>
</dbReference>
<evidence type="ECO:0000256" key="1">
    <source>
        <dbReference type="SAM" id="MobiDB-lite"/>
    </source>
</evidence>
<dbReference type="EMBL" id="CDMZ01002351">
    <property type="protein sequence ID" value="CEM41979.1"/>
    <property type="molecule type" value="Genomic_DNA"/>
</dbReference>
<dbReference type="SMART" id="SM00213">
    <property type="entry name" value="UBQ"/>
    <property type="match status" value="1"/>
</dbReference>
<organism evidence="3">
    <name type="scientific">Chromera velia CCMP2878</name>
    <dbReference type="NCBI Taxonomy" id="1169474"/>
    <lineage>
        <taxon>Eukaryota</taxon>
        <taxon>Sar</taxon>
        <taxon>Alveolata</taxon>
        <taxon>Colpodellida</taxon>
        <taxon>Chromeraceae</taxon>
        <taxon>Chromera</taxon>
    </lineage>
</organism>
<gene>
    <name evidence="3" type="ORF">Cvel_26429</name>
</gene>
<feature type="compositionally biased region" description="Acidic residues" evidence="1">
    <location>
        <begin position="273"/>
        <end position="305"/>
    </location>
</feature>
<evidence type="ECO:0000259" key="2">
    <source>
        <dbReference type="PROSITE" id="PS50053"/>
    </source>
</evidence>
<dbReference type="InterPro" id="IPR000626">
    <property type="entry name" value="Ubiquitin-like_dom"/>
</dbReference>
<accession>A0A0G4HD47</accession>
<protein>
    <recommendedName>
        <fullName evidence="2">Ubiquitin-like domain-containing protein</fullName>
    </recommendedName>
</protein>
<name>A0A0G4HD47_9ALVE</name>
<dbReference type="SUPFAM" id="SSF54236">
    <property type="entry name" value="Ubiquitin-like"/>
    <property type="match status" value="1"/>
</dbReference>
<dbReference type="InterPro" id="IPR050158">
    <property type="entry name" value="Ubiquitin_ubiquitin-like"/>
</dbReference>
<dbReference type="AlphaFoldDB" id="A0A0G4HD47"/>
<dbReference type="VEuPathDB" id="CryptoDB:Cvel_26429"/>
<dbReference type="FunFam" id="3.10.20.90:FF:000222">
    <property type="entry name" value="Polyubiquitin 5"/>
    <property type="match status" value="1"/>
</dbReference>
<dbReference type="PhylomeDB" id="A0A0G4HD47"/>
<evidence type="ECO:0000313" key="3">
    <source>
        <dbReference type="EMBL" id="CEM41979.1"/>
    </source>
</evidence>
<dbReference type="InterPro" id="IPR019956">
    <property type="entry name" value="Ubiquitin_dom"/>
</dbReference>
<dbReference type="Gene3D" id="3.10.20.90">
    <property type="entry name" value="Phosphatidylinositol 3-kinase Catalytic Subunit, Chain A, domain 1"/>
    <property type="match status" value="1"/>
</dbReference>
<feature type="region of interest" description="Disordered" evidence="1">
    <location>
        <begin position="268"/>
        <end position="305"/>
    </location>
</feature>
<feature type="compositionally biased region" description="Polar residues" evidence="1">
    <location>
        <begin position="82"/>
        <end position="91"/>
    </location>
</feature>
<dbReference type="PANTHER" id="PTHR10666">
    <property type="entry name" value="UBIQUITIN"/>
    <property type="match status" value="1"/>
</dbReference>
<feature type="region of interest" description="Disordered" evidence="1">
    <location>
        <begin position="1"/>
        <end position="97"/>
    </location>
</feature>
<reference evidence="3" key="1">
    <citation type="submission" date="2014-11" db="EMBL/GenBank/DDBJ databases">
        <authorList>
            <person name="Otto D Thomas"/>
            <person name="Naeem Raeece"/>
        </authorList>
    </citation>
    <scope>NUCLEOTIDE SEQUENCE</scope>
</reference>
<dbReference type="PROSITE" id="PS50053">
    <property type="entry name" value="UBIQUITIN_2"/>
    <property type="match status" value="1"/>
</dbReference>
<feature type="compositionally biased region" description="Low complexity" evidence="1">
    <location>
        <begin position="43"/>
        <end position="57"/>
    </location>
</feature>